<dbReference type="InterPro" id="IPR029069">
    <property type="entry name" value="HotDog_dom_sf"/>
</dbReference>
<dbReference type="RefSeq" id="WP_342854245.1">
    <property type="nucleotide sequence ID" value="NZ_JBBMRA010000005.1"/>
</dbReference>
<gene>
    <name evidence="1" type="ORF">WNY58_07960</name>
</gene>
<keyword evidence="1" id="KW-0378">Hydrolase</keyword>
<accession>A0ABU9TSE4</accession>
<organism evidence="1 2">
    <name type="scientific">Neptuniibacter pectenicola</name>
    <dbReference type="NCBI Taxonomy" id="1806669"/>
    <lineage>
        <taxon>Bacteria</taxon>
        <taxon>Pseudomonadati</taxon>
        <taxon>Pseudomonadota</taxon>
        <taxon>Gammaproteobacteria</taxon>
        <taxon>Oceanospirillales</taxon>
        <taxon>Oceanospirillaceae</taxon>
        <taxon>Neptuniibacter</taxon>
    </lineage>
</organism>
<protein>
    <submittedName>
        <fullName evidence="1">Thioesterase family protein</fullName>
        <ecNumber evidence="1">3.1.2.-</ecNumber>
    </submittedName>
</protein>
<dbReference type="EC" id="3.1.2.-" evidence="1"/>
<dbReference type="Gene3D" id="3.10.129.10">
    <property type="entry name" value="Hotdog Thioesterase"/>
    <property type="match status" value="1"/>
</dbReference>
<dbReference type="EMBL" id="JBBMRA010000005">
    <property type="protein sequence ID" value="MEM5536326.1"/>
    <property type="molecule type" value="Genomic_DNA"/>
</dbReference>
<evidence type="ECO:0000313" key="1">
    <source>
        <dbReference type="EMBL" id="MEM5536326.1"/>
    </source>
</evidence>
<dbReference type="CDD" id="cd00586">
    <property type="entry name" value="4HBT"/>
    <property type="match status" value="1"/>
</dbReference>
<proteinExistence type="predicted"/>
<dbReference type="GO" id="GO:0016787">
    <property type="term" value="F:hydrolase activity"/>
    <property type="evidence" value="ECO:0007669"/>
    <property type="project" value="UniProtKB-KW"/>
</dbReference>
<dbReference type="PANTHER" id="PTHR31793">
    <property type="entry name" value="4-HYDROXYBENZOYL-COA THIOESTERASE FAMILY MEMBER"/>
    <property type="match status" value="1"/>
</dbReference>
<sequence length="180" mass="20257">MLFLASLNTEYDIVLPLLIEVVIPYCAGSFRVNSLMINKGAQMGQQDDRQLIYRCDIPVRWGDMDAYGHVNNAMYMRYLEEARVQLLDSMNVGLDPNGLAPVVVDIGCSFIRPVVYPDLLSIQCYSGDLGRSSFMTYYEVFSQQQGGVMVSTGHAKVVWIDHQTQKSVPVPDNVRSLLRL</sequence>
<dbReference type="InterPro" id="IPR050563">
    <property type="entry name" value="4-hydroxybenzoyl-CoA_TE"/>
</dbReference>
<keyword evidence="2" id="KW-1185">Reference proteome</keyword>
<dbReference type="PANTHER" id="PTHR31793:SF24">
    <property type="entry name" value="LONG-CHAIN ACYL-COA THIOESTERASE FADM"/>
    <property type="match status" value="1"/>
</dbReference>
<reference evidence="1 2" key="1">
    <citation type="submission" date="2024-03" db="EMBL/GenBank/DDBJ databases">
        <title>Community enrichment and isolation of bacterial strains for fucoidan degradation.</title>
        <authorList>
            <person name="Sichert A."/>
        </authorList>
    </citation>
    <scope>NUCLEOTIDE SEQUENCE [LARGE SCALE GENOMIC DNA]</scope>
    <source>
        <strain evidence="1 2">AS76</strain>
    </source>
</reference>
<dbReference type="Proteomes" id="UP001449225">
    <property type="component" value="Unassembled WGS sequence"/>
</dbReference>
<comment type="caution">
    <text evidence="1">The sequence shown here is derived from an EMBL/GenBank/DDBJ whole genome shotgun (WGS) entry which is preliminary data.</text>
</comment>
<name>A0ABU9TSE4_9GAMM</name>
<dbReference type="Pfam" id="PF13279">
    <property type="entry name" value="4HBT_2"/>
    <property type="match status" value="1"/>
</dbReference>
<evidence type="ECO:0000313" key="2">
    <source>
        <dbReference type="Proteomes" id="UP001449225"/>
    </source>
</evidence>
<dbReference type="SUPFAM" id="SSF54637">
    <property type="entry name" value="Thioesterase/thiol ester dehydrase-isomerase"/>
    <property type="match status" value="1"/>
</dbReference>